<dbReference type="EMBL" id="JAGFBR010000017">
    <property type="protein sequence ID" value="KAH0451386.1"/>
    <property type="molecule type" value="Genomic_DNA"/>
</dbReference>
<evidence type="ECO:0000313" key="1">
    <source>
        <dbReference type="EMBL" id="KAH0451386.1"/>
    </source>
</evidence>
<organism evidence="1 2">
    <name type="scientific">Dendrobium chrysotoxum</name>
    <name type="common">Orchid</name>
    <dbReference type="NCBI Taxonomy" id="161865"/>
    <lineage>
        <taxon>Eukaryota</taxon>
        <taxon>Viridiplantae</taxon>
        <taxon>Streptophyta</taxon>
        <taxon>Embryophyta</taxon>
        <taxon>Tracheophyta</taxon>
        <taxon>Spermatophyta</taxon>
        <taxon>Magnoliopsida</taxon>
        <taxon>Liliopsida</taxon>
        <taxon>Asparagales</taxon>
        <taxon>Orchidaceae</taxon>
        <taxon>Epidendroideae</taxon>
        <taxon>Malaxideae</taxon>
        <taxon>Dendrobiinae</taxon>
        <taxon>Dendrobium</taxon>
    </lineage>
</organism>
<sequence>MASSLHSPNSSTLGLLFGHPLKADNAASVSSRPSLMRVLVELDITKKYPDKAWIGPDKFGYIQLVDMEALSPFCDHCKSIGHVQGDCRSQSSVPMNVHVISSYPLKSTGNEIGVLENVVVNGNAGAVIFCVLSHLVGWKLILVLEVDVISAGNEVVPPLPMVLSYVNNEGINVVMGSEACMTNFKALSFESPNYGNVGAVGLPLPITNARVPSGTVLSIPDGSEIVDAADHGSENWMLLMLI</sequence>
<keyword evidence="2" id="KW-1185">Reference proteome</keyword>
<name>A0AAV7G5B5_DENCH</name>
<accession>A0AAV7G5B5</accession>
<dbReference type="InterPro" id="IPR040256">
    <property type="entry name" value="At4g02000-like"/>
</dbReference>
<dbReference type="Proteomes" id="UP000775213">
    <property type="component" value="Unassembled WGS sequence"/>
</dbReference>
<comment type="caution">
    <text evidence="1">The sequence shown here is derived from an EMBL/GenBank/DDBJ whole genome shotgun (WGS) entry which is preliminary data.</text>
</comment>
<proteinExistence type="predicted"/>
<protein>
    <submittedName>
        <fullName evidence="1">Uncharacterized protein</fullName>
    </submittedName>
</protein>
<dbReference type="PANTHER" id="PTHR31286:SF165">
    <property type="entry name" value="DUF4283 DOMAIN-CONTAINING PROTEIN"/>
    <property type="match status" value="1"/>
</dbReference>
<dbReference type="AlphaFoldDB" id="A0AAV7G5B5"/>
<dbReference type="PANTHER" id="PTHR31286">
    <property type="entry name" value="GLYCINE-RICH CELL WALL STRUCTURAL PROTEIN 1.8-LIKE"/>
    <property type="match status" value="1"/>
</dbReference>
<evidence type="ECO:0000313" key="2">
    <source>
        <dbReference type="Proteomes" id="UP000775213"/>
    </source>
</evidence>
<reference evidence="1 2" key="1">
    <citation type="journal article" date="2021" name="Hortic Res">
        <title>Chromosome-scale assembly of the Dendrobium chrysotoxum genome enhances the understanding of orchid evolution.</title>
        <authorList>
            <person name="Zhang Y."/>
            <person name="Zhang G.Q."/>
            <person name="Zhang D."/>
            <person name="Liu X.D."/>
            <person name="Xu X.Y."/>
            <person name="Sun W.H."/>
            <person name="Yu X."/>
            <person name="Zhu X."/>
            <person name="Wang Z.W."/>
            <person name="Zhao X."/>
            <person name="Zhong W.Y."/>
            <person name="Chen H."/>
            <person name="Yin W.L."/>
            <person name="Huang T."/>
            <person name="Niu S.C."/>
            <person name="Liu Z.J."/>
        </authorList>
    </citation>
    <scope>NUCLEOTIDE SEQUENCE [LARGE SCALE GENOMIC DNA]</scope>
    <source>
        <strain evidence="1">Lindl</strain>
    </source>
</reference>
<gene>
    <name evidence="1" type="ORF">IEQ34_018685</name>
</gene>